<evidence type="ECO:0000259" key="1">
    <source>
        <dbReference type="PROSITE" id="PS50943"/>
    </source>
</evidence>
<reference evidence="2 3" key="1">
    <citation type="submission" date="2016-10" db="EMBL/GenBank/DDBJ databases">
        <authorList>
            <person name="de Groot N.N."/>
        </authorList>
    </citation>
    <scope>NUCLEOTIDE SEQUENCE [LARGE SCALE GENOMIC DNA]</scope>
    <source>
        <strain evidence="2 3">CGMCC 1.3801</strain>
    </source>
</reference>
<dbReference type="PANTHER" id="PTHR40455:SF1">
    <property type="entry name" value="ANTITOXIN HIGA"/>
    <property type="match status" value="1"/>
</dbReference>
<dbReference type="Gene3D" id="1.10.260.40">
    <property type="entry name" value="lambda repressor-like DNA-binding domains"/>
    <property type="match status" value="1"/>
</dbReference>
<dbReference type="STRING" id="329186.SAMN02927925_02793"/>
<feature type="domain" description="HTH cro/C1-type" evidence="1">
    <location>
        <begin position="61"/>
        <end position="114"/>
    </location>
</feature>
<name>A0A1G4WAC5_9FLAO</name>
<dbReference type="InterPro" id="IPR010982">
    <property type="entry name" value="Lambda_DNA-bd_dom_sf"/>
</dbReference>
<proteinExistence type="predicted"/>
<evidence type="ECO:0000313" key="2">
    <source>
        <dbReference type="EMBL" id="SCX19339.1"/>
    </source>
</evidence>
<sequence>MNWKVLKTEEDYNSASIRMMEIFHAEPNTPEGDELDLLIVLVKDYDEKHYHLPELDALDVIKYKMKERGMKAKDLEPIIGSKGHVSAILSGKREITLKMAQKLKDYFSIPAEVFLHSA</sequence>
<dbReference type="Pfam" id="PF01381">
    <property type="entry name" value="HTH_3"/>
    <property type="match status" value="1"/>
</dbReference>
<evidence type="ECO:0000313" key="3">
    <source>
        <dbReference type="Proteomes" id="UP000182124"/>
    </source>
</evidence>
<dbReference type="eggNOG" id="COG5499">
    <property type="taxonomic scope" value="Bacteria"/>
</dbReference>
<dbReference type="SMART" id="SM00530">
    <property type="entry name" value="HTH_XRE"/>
    <property type="match status" value="1"/>
</dbReference>
<dbReference type="AlphaFoldDB" id="A0A1G4WAC5"/>
<dbReference type="InterPro" id="IPR001387">
    <property type="entry name" value="Cro/C1-type_HTH"/>
</dbReference>
<dbReference type="InterPro" id="IPR039060">
    <property type="entry name" value="Antitox_HigA"/>
</dbReference>
<dbReference type="SUPFAM" id="SSF47413">
    <property type="entry name" value="lambda repressor-like DNA-binding domains"/>
    <property type="match status" value="1"/>
</dbReference>
<gene>
    <name evidence="2" type="ORF">SAMN02927925_02793</name>
</gene>
<dbReference type="EMBL" id="FMTY01000018">
    <property type="protein sequence ID" value="SCX19339.1"/>
    <property type="molecule type" value="Genomic_DNA"/>
</dbReference>
<dbReference type="PANTHER" id="PTHR40455">
    <property type="entry name" value="ANTITOXIN HIGA"/>
    <property type="match status" value="1"/>
</dbReference>
<dbReference type="Proteomes" id="UP000182124">
    <property type="component" value="Unassembled WGS sequence"/>
</dbReference>
<dbReference type="GO" id="GO:0006355">
    <property type="term" value="P:regulation of DNA-templated transcription"/>
    <property type="evidence" value="ECO:0007669"/>
    <property type="project" value="InterPro"/>
</dbReference>
<accession>A0A1G4WAC5</accession>
<organism evidence="2 3">
    <name type="scientific">Flavobacterium saliperosum</name>
    <dbReference type="NCBI Taxonomy" id="329186"/>
    <lineage>
        <taxon>Bacteria</taxon>
        <taxon>Pseudomonadati</taxon>
        <taxon>Bacteroidota</taxon>
        <taxon>Flavobacteriia</taxon>
        <taxon>Flavobacteriales</taxon>
        <taxon>Flavobacteriaceae</taxon>
        <taxon>Flavobacterium</taxon>
    </lineage>
</organism>
<protein>
    <submittedName>
        <fullName evidence="2">HTH-type transcriptional regulator / antitoxin HigA</fullName>
    </submittedName>
</protein>
<dbReference type="RefSeq" id="WP_023577699.1">
    <property type="nucleotide sequence ID" value="NZ_FMTY01000018.1"/>
</dbReference>
<dbReference type="GO" id="GO:0001046">
    <property type="term" value="F:core promoter sequence-specific DNA binding"/>
    <property type="evidence" value="ECO:0007669"/>
    <property type="project" value="TreeGrafter"/>
</dbReference>
<dbReference type="PROSITE" id="PS50943">
    <property type="entry name" value="HTH_CROC1"/>
    <property type="match status" value="1"/>
</dbReference>